<sequence length="99" mass="11136">VSFGNRRNVVRLICGGETQVPDRRWLVTRLKDMGFAPVDLYALIHASGTREFDVSFMTSQLLDRFWAGWEAARSAQGTKWAGFTAVAISRQGLKKVTFL</sequence>
<gene>
    <name evidence="2" type="ORF">PECUL_23A031023</name>
</gene>
<keyword evidence="3" id="KW-1185">Reference proteome</keyword>
<reference evidence="2" key="1">
    <citation type="submission" date="2022-03" db="EMBL/GenBank/DDBJ databases">
        <authorList>
            <person name="Alioto T."/>
            <person name="Alioto T."/>
            <person name="Gomez Garrido J."/>
        </authorList>
    </citation>
    <scope>NUCLEOTIDE SEQUENCE</scope>
</reference>
<name>A0AAD1TI66_PELCU</name>
<feature type="non-terminal residue" evidence="2">
    <location>
        <position position="99"/>
    </location>
</feature>
<dbReference type="GO" id="GO:0003723">
    <property type="term" value="F:RNA binding"/>
    <property type="evidence" value="ECO:0007669"/>
    <property type="project" value="InterPro"/>
</dbReference>
<dbReference type="InterPro" id="IPR057810">
    <property type="entry name" value="RBD_ZCCHC3_1st"/>
</dbReference>
<dbReference type="Proteomes" id="UP001295444">
    <property type="component" value="Chromosome 12"/>
</dbReference>
<dbReference type="AlphaFoldDB" id="A0AAD1TI66"/>
<feature type="non-terminal residue" evidence="2">
    <location>
        <position position="1"/>
    </location>
</feature>
<organism evidence="2 3">
    <name type="scientific">Pelobates cultripes</name>
    <name type="common">Western spadefoot toad</name>
    <dbReference type="NCBI Taxonomy" id="61616"/>
    <lineage>
        <taxon>Eukaryota</taxon>
        <taxon>Metazoa</taxon>
        <taxon>Chordata</taxon>
        <taxon>Craniata</taxon>
        <taxon>Vertebrata</taxon>
        <taxon>Euteleostomi</taxon>
        <taxon>Amphibia</taxon>
        <taxon>Batrachia</taxon>
        <taxon>Anura</taxon>
        <taxon>Pelobatoidea</taxon>
        <taxon>Pelobatidae</taxon>
        <taxon>Pelobates</taxon>
    </lineage>
</organism>
<accession>A0AAD1TI66</accession>
<dbReference type="PANTHER" id="PTHR22639:SF4">
    <property type="entry name" value="ZINC FINGER CCHC DOMAIN-CONTAINING PROTEIN 3"/>
    <property type="match status" value="1"/>
</dbReference>
<proteinExistence type="predicted"/>
<dbReference type="InterPro" id="IPR042509">
    <property type="entry name" value="ZCCHC3"/>
</dbReference>
<dbReference type="Pfam" id="PF23057">
    <property type="entry name" value="RBD_ZCCHC3_1st"/>
    <property type="match status" value="1"/>
</dbReference>
<dbReference type="PANTHER" id="PTHR22639">
    <property type="entry name" value="GAG-RELATED PROTEIN"/>
    <property type="match status" value="1"/>
</dbReference>
<protein>
    <recommendedName>
        <fullName evidence="1">Zinc finger CCHC domain-containing protein</fullName>
    </recommendedName>
</protein>
<dbReference type="EMBL" id="OW240923">
    <property type="protein sequence ID" value="CAH2325492.1"/>
    <property type="molecule type" value="Genomic_DNA"/>
</dbReference>
<dbReference type="GO" id="GO:0002218">
    <property type="term" value="P:activation of innate immune response"/>
    <property type="evidence" value="ECO:0007669"/>
    <property type="project" value="InterPro"/>
</dbReference>
<evidence type="ECO:0000313" key="3">
    <source>
        <dbReference type="Proteomes" id="UP001295444"/>
    </source>
</evidence>
<feature type="domain" description="Zinc finger CCHC" evidence="1">
    <location>
        <begin position="7"/>
        <end position="83"/>
    </location>
</feature>
<dbReference type="GO" id="GO:0003690">
    <property type="term" value="F:double-stranded DNA binding"/>
    <property type="evidence" value="ECO:0007669"/>
    <property type="project" value="InterPro"/>
</dbReference>
<evidence type="ECO:0000313" key="2">
    <source>
        <dbReference type="EMBL" id="CAH2325492.1"/>
    </source>
</evidence>
<evidence type="ECO:0000259" key="1">
    <source>
        <dbReference type="Pfam" id="PF23057"/>
    </source>
</evidence>